<gene>
    <name evidence="1" type="ORF">NLG97_g1834</name>
</gene>
<reference evidence="1" key="1">
    <citation type="submission" date="2022-07" db="EMBL/GenBank/DDBJ databases">
        <title>Genome Sequence of Lecanicillium saksenae.</title>
        <authorList>
            <person name="Buettner E."/>
        </authorList>
    </citation>
    <scope>NUCLEOTIDE SEQUENCE</scope>
    <source>
        <strain evidence="1">VT-O1</strain>
    </source>
</reference>
<dbReference type="EMBL" id="JANAKD010000106">
    <property type="protein sequence ID" value="KAJ3497524.1"/>
    <property type="molecule type" value="Genomic_DNA"/>
</dbReference>
<sequence length="478" mass="52240">MSSPSSISEQQAVSSVKNRKRPNTYDTAADLLPTRKLKSISTARLASNDSPAFWDNLSRIWLTAHALREKDRRNSTGFPARASVGFSTPPTSLARFARRGGPDLRHLRGYNTKMGSGSSFVSPSRQTQSKETSSSPKAKRSSAYDKNFEQDLIDHNIYPKGYKYASDDLKPEPSNLDDIIEALAAPRASLSPSQFTRSTFKAFVLANDRVRSEGKVMSGILPTIYGDAAIPNEGNLAFTNLDSITDETTVNAVPDLYDGVYPHDISKAVRQDLDKVIIPTRHGSAPVVPSFFLEAKAPHGGADVAQRQACLDGAIGARAMHSLQTYGEEPVYDGKARAFSSTYHAGTGTLQLYAHHITSPRAGQDRPAYHMTQLKAYALTSDRETFVQAATGLRNARDLARRQRESLIRTANVRASQKRPADGTEYAVEACGDDNTPSEPVIHSGTMAWQASHDYLQQQIANAFVDEVEYDGEAPTTP</sequence>
<accession>A0ACC1R2N0</accession>
<evidence type="ECO:0000313" key="1">
    <source>
        <dbReference type="EMBL" id="KAJ3497524.1"/>
    </source>
</evidence>
<proteinExistence type="predicted"/>
<protein>
    <submittedName>
        <fullName evidence="1">Uncharacterized protein</fullName>
    </submittedName>
</protein>
<keyword evidence="2" id="KW-1185">Reference proteome</keyword>
<organism evidence="1 2">
    <name type="scientific">Lecanicillium saksenae</name>
    <dbReference type="NCBI Taxonomy" id="468837"/>
    <lineage>
        <taxon>Eukaryota</taxon>
        <taxon>Fungi</taxon>
        <taxon>Dikarya</taxon>
        <taxon>Ascomycota</taxon>
        <taxon>Pezizomycotina</taxon>
        <taxon>Sordariomycetes</taxon>
        <taxon>Hypocreomycetidae</taxon>
        <taxon>Hypocreales</taxon>
        <taxon>Cordycipitaceae</taxon>
        <taxon>Lecanicillium</taxon>
    </lineage>
</organism>
<comment type="caution">
    <text evidence="1">The sequence shown here is derived from an EMBL/GenBank/DDBJ whole genome shotgun (WGS) entry which is preliminary data.</text>
</comment>
<name>A0ACC1R2N0_9HYPO</name>
<dbReference type="Proteomes" id="UP001148737">
    <property type="component" value="Unassembled WGS sequence"/>
</dbReference>
<evidence type="ECO:0000313" key="2">
    <source>
        <dbReference type="Proteomes" id="UP001148737"/>
    </source>
</evidence>